<feature type="compositionally biased region" description="Polar residues" evidence="4">
    <location>
        <begin position="158"/>
        <end position="169"/>
    </location>
</feature>
<evidence type="ECO:0000313" key="6">
    <source>
        <dbReference type="EMBL" id="SMF99091.1"/>
    </source>
</evidence>
<dbReference type="GO" id="GO:0044780">
    <property type="term" value="P:bacterial-type flagellum assembly"/>
    <property type="evidence" value="ECO:0007669"/>
    <property type="project" value="InterPro"/>
</dbReference>
<feature type="compositionally biased region" description="Low complexity" evidence="4">
    <location>
        <begin position="89"/>
        <end position="113"/>
    </location>
</feature>
<proteinExistence type="inferred from homology"/>
<dbReference type="InterPro" id="IPR052563">
    <property type="entry name" value="FliK"/>
</dbReference>
<evidence type="ECO:0000256" key="2">
    <source>
        <dbReference type="ARBA" id="ARBA00009149"/>
    </source>
</evidence>
<keyword evidence="6" id="KW-0966">Cell projection</keyword>
<dbReference type="PANTHER" id="PTHR37533">
    <property type="entry name" value="FLAGELLAR HOOK-LENGTH CONTROL PROTEIN"/>
    <property type="match status" value="1"/>
</dbReference>
<evidence type="ECO:0000256" key="4">
    <source>
        <dbReference type="SAM" id="MobiDB-lite"/>
    </source>
</evidence>
<dbReference type="InterPro" id="IPR021136">
    <property type="entry name" value="Flagellar_hook_control-like_C"/>
</dbReference>
<feature type="region of interest" description="Disordered" evidence="4">
    <location>
        <begin position="277"/>
        <end position="300"/>
    </location>
</feature>
<dbReference type="CDD" id="cd17470">
    <property type="entry name" value="T3SS_Flik_C"/>
    <property type="match status" value="1"/>
</dbReference>
<feature type="region of interest" description="Disordered" evidence="4">
    <location>
        <begin position="43"/>
        <end position="211"/>
    </location>
</feature>
<dbReference type="EMBL" id="FXAN01000038">
    <property type="protein sequence ID" value="SMF99091.1"/>
    <property type="molecule type" value="Genomic_DNA"/>
</dbReference>
<keyword evidence="6" id="KW-0969">Cilium</keyword>
<dbReference type="InterPro" id="IPR038610">
    <property type="entry name" value="FliK-like_C_sf"/>
</dbReference>
<accession>A0A238H1D3</accession>
<evidence type="ECO:0000259" key="5">
    <source>
        <dbReference type="Pfam" id="PF02120"/>
    </source>
</evidence>
<evidence type="ECO:0000313" key="7">
    <source>
        <dbReference type="Proteomes" id="UP000198460"/>
    </source>
</evidence>
<dbReference type="PRINTS" id="PR01007">
    <property type="entry name" value="FLGHOOKFLIK"/>
</dbReference>
<comment type="function">
    <text evidence="1">Controls the length of the flagellar hook.</text>
</comment>
<feature type="compositionally biased region" description="Low complexity" evidence="4">
    <location>
        <begin position="43"/>
        <end position="69"/>
    </location>
</feature>
<name>A0A238H1D3_9BURK</name>
<dbReference type="InterPro" id="IPR001635">
    <property type="entry name" value="Flag_hook_Flik"/>
</dbReference>
<gene>
    <name evidence="6" type="ORF">BSIN_2309</name>
</gene>
<dbReference type="GO" id="GO:0009424">
    <property type="term" value="C:bacterial-type flagellum hook"/>
    <property type="evidence" value="ECO:0007669"/>
    <property type="project" value="InterPro"/>
</dbReference>
<feature type="compositionally biased region" description="Low complexity" evidence="4">
    <location>
        <begin position="189"/>
        <end position="200"/>
    </location>
</feature>
<evidence type="ECO:0000256" key="3">
    <source>
        <dbReference type="ARBA" id="ARBA00022795"/>
    </source>
</evidence>
<keyword evidence="6" id="KW-0282">Flagellum</keyword>
<comment type="similarity">
    <text evidence="2">Belongs to the FliK family.</text>
</comment>
<feature type="compositionally biased region" description="Low complexity" evidence="4">
    <location>
        <begin position="132"/>
        <end position="149"/>
    </location>
</feature>
<sequence length="482" mass="46195">MPSLSLIGALSRAAGAAAKSSGTDTALGDTARTATFAQTLKQSVQSQQQANSAANATATATTKAGARNALTDAALNGPNGSNEPGARHAANAAAAPNALDSTGGASTQAAGGAPRTKGTGASGGHDQEDDTPAAQGAADAASLAAAALPQTPPPSGAPGSQTSSTNPAETDSHGTLAAYAPAGTTDTSAQQGLARRAGAQPPLSAGSNAPANTHAVGASGIAHAAPLRAEAGAPVAADSGPFGMLPAGAKQPASPTAALGDAASPAGAIGAAGASAPAVHAAPQEPGVSPIAQQHPSDAAQATLAASAAPAAVQSAAAAGAASTHAAASATPSLAPVVGSPDWTEALSQKVVFLSNAHQQSAELTLNPPDLGPLQVVLRVADNHAHALFVSQHAQVRDALEAALPKLREAMEANGLGLGSASVGDGGFAFAQQHTPQRQPADGGSAPHREFGALAGEDIVEEATAASSGALRHSVGMIDTFA</sequence>
<protein>
    <submittedName>
        <fullName evidence="6">Flagellar hook-length control protein FliK</fullName>
    </submittedName>
</protein>
<organism evidence="6 7">
    <name type="scientific">Burkholderia singularis</name>
    <dbReference type="NCBI Taxonomy" id="1503053"/>
    <lineage>
        <taxon>Bacteria</taxon>
        <taxon>Pseudomonadati</taxon>
        <taxon>Pseudomonadota</taxon>
        <taxon>Betaproteobacteria</taxon>
        <taxon>Burkholderiales</taxon>
        <taxon>Burkholderiaceae</taxon>
        <taxon>Burkholderia</taxon>
        <taxon>pseudomallei group</taxon>
    </lineage>
</organism>
<reference evidence="6 7" key="1">
    <citation type="submission" date="2017-04" db="EMBL/GenBank/DDBJ databases">
        <authorList>
            <person name="Afonso C.L."/>
            <person name="Miller P.J."/>
            <person name="Scott M.A."/>
            <person name="Spackman E."/>
            <person name="Goraichik I."/>
            <person name="Dimitrov K.M."/>
            <person name="Suarez D.L."/>
            <person name="Swayne D.E."/>
        </authorList>
    </citation>
    <scope>NUCLEOTIDE SEQUENCE [LARGE SCALE GENOMIC DNA]</scope>
    <source>
        <strain evidence="6">LMG 28154</strain>
    </source>
</reference>
<evidence type="ECO:0000256" key="1">
    <source>
        <dbReference type="ARBA" id="ARBA00003944"/>
    </source>
</evidence>
<dbReference type="RefSeq" id="WP_089339763.1">
    <property type="nucleotide sequence ID" value="NZ_FXAN01000038.1"/>
</dbReference>
<keyword evidence="3" id="KW-1005">Bacterial flagellum biogenesis</keyword>
<dbReference type="Pfam" id="PF02120">
    <property type="entry name" value="Flg_hook"/>
    <property type="match status" value="1"/>
</dbReference>
<dbReference type="PANTHER" id="PTHR37533:SF2">
    <property type="entry name" value="FLAGELLAR HOOK-LENGTH CONTROL PROTEIN"/>
    <property type="match status" value="1"/>
</dbReference>
<dbReference type="Gene3D" id="3.30.750.140">
    <property type="match status" value="1"/>
</dbReference>
<dbReference type="AlphaFoldDB" id="A0A238H1D3"/>
<dbReference type="Proteomes" id="UP000198460">
    <property type="component" value="Unassembled WGS sequence"/>
</dbReference>
<feature type="domain" description="Flagellar hook-length control protein-like C-terminal" evidence="5">
    <location>
        <begin position="355"/>
        <end position="427"/>
    </location>
</feature>